<dbReference type="EMBL" id="KN822074">
    <property type="protein sequence ID" value="KIM59436.1"/>
    <property type="molecule type" value="Genomic_DNA"/>
</dbReference>
<name>A0A0C3DTZ2_9AGAM</name>
<dbReference type="HOGENOM" id="CLU_2639562_0_0_1"/>
<sequence>MYTLHHAALPGQSSLMAAVNLKKKRVCNASFRLAFSIDIGDLCSMKSHMRRVEFCQATIIQRLDTVNHFEMRRPQYT</sequence>
<dbReference type="AlphaFoldDB" id="A0A0C3DTZ2"/>
<dbReference type="Proteomes" id="UP000053989">
    <property type="component" value="Unassembled WGS sequence"/>
</dbReference>
<keyword evidence="2" id="KW-1185">Reference proteome</keyword>
<gene>
    <name evidence="1" type="ORF">SCLCIDRAFT_1217795</name>
</gene>
<evidence type="ECO:0000313" key="1">
    <source>
        <dbReference type="EMBL" id="KIM59436.1"/>
    </source>
</evidence>
<accession>A0A0C3DTZ2</accession>
<reference evidence="2" key="2">
    <citation type="submission" date="2015-01" db="EMBL/GenBank/DDBJ databases">
        <title>Evolutionary Origins and Diversification of the Mycorrhizal Mutualists.</title>
        <authorList>
            <consortium name="DOE Joint Genome Institute"/>
            <consortium name="Mycorrhizal Genomics Consortium"/>
            <person name="Kohler A."/>
            <person name="Kuo A."/>
            <person name="Nagy L.G."/>
            <person name="Floudas D."/>
            <person name="Copeland A."/>
            <person name="Barry K.W."/>
            <person name="Cichocki N."/>
            <person name="Veneault-Fourrey C."/>
            <person name="LaButti K."/>
            <person name="Lindquist E.A."/>
            <person name="Lipzen A."/>
            <person name="Lundell T."/>
            <person name="Morin E."/>
            <person name="Murat C."/>
            <person name="Riley R."/>
            <person name="Ohm R."/>
            <person name="Sun H."/>
            <person name="Tunlid A."/>
            <person name="Henrissat B."/>
            <person name="Grigoriev I.V."/>
            <person name="Hibbett D.S."/>
            <person name="Martin F."/>
        </authorList>
    </citation>
    <scope>NUCLEOTIDE SEQUENCE [LARGE SCALE GENOMIC DNA]</scope>
    <source>
        <strain evidence="2">Foug A</strain>
    </source>
</reference>
<organism evidence="1 2">
    <name type="scientific">Scleroderma citrinum Foug A</name>
    <dbReference type="NCBI Taxonomy" id="1036808"/>
    <lineage>
        <taxon>Eukaryota</taxon>
        <taxon>Fungi</taxon>
        <taxon>Dikarya</taxon>
        <taxon>Basidiomycota</taxon>
        <taxon>Agaricomycotina</taxon>
        <taxon>Agaricomycetes</taxon>
        <taxon>Agaricomycetidae</taxon>
        <taxon>Boletales</taxon>
        <taxon>Sclerodermatineae</taxon>
        <taxon>Sclerodermataceae</taxon>
        <taxon>Scleroderma</taxon>
    </lineage>
</organism>
<reference evidence="1 2" key="1">
    <citation type="submission" date="2014-04" db="EMBL/GenBank/DDBJ databases">
        <authorList>
            <consortium name="DOE Joint Genome Institute"/>
            <person name="Kuo A."/>
            <person name="Kohler A."/>
            <person name="Nagy L.G."/>
            <person name="Floudas D."/>
            <person name="Copeland A."/>
            <person name="Barry K.W."/>
            <person name="Cichocki N."/>
            <person name="Veneault-Fourrey C."/>
            <person name="LaButti K."/>
            <person name="Lindquist E.A."/>
            <person name="Lipzen A."/>
            <person name="Lundell T."/>
            <person name="Morin E."/>
            <person name="Murat C."/>
            <person name="Sun H."/>
            <person name="Tunlid A."/>
            <person name="Henrissat B."/>
            <person name="Grigoriev I.V."/>
            <person name="Hibbett D.S."/>
            <person name="Martin F."/>
            <person name="Nordberg H.P."/>
            <person name="Cantor M.N."/>
            <person name="Hua S.X."/>
        </authorList>
    </citation>
    <scope>NUCLEOTIDE SEQUENCE [LARGE SCALE GENOMIC DNA]</scope>
    <source>
        <strain evidence="1 2">Foug A</strain>
    </source>
</reference>
<protein>
    <submittedName>
        <fullName evidence="1">Uncharacterized protein</fullName>
    </submittedName>
</protein>
<dbReference type="InParanoid" id="A0A0C3DTZ2"/>
<proteinExistence type="predicted"/>
<evidence type="ECO:0000313" key="2">
    <source>
        <dbReference type="Proteomes" id="UP000053989"/>
    </source>
</evidence>